<dbReference type="HOGENOM" id="CLU_065547_0_0_6"/>
<evidence type="ECO:0000256" key="3">
    <source>
        <dbReference type="ARBA" id="ARBA00022729"/>
    </source>
</evidence>
<dbReference type="RefSeq" id="WP_013576813.1">
    <property type="nucleotide sequence ID" value="NC_015061.1"/>
</dbReference>
<evidence type="ECO:0000256" key="2">
    <source>
        <dbReference type="ARBA" id="ARBA00006671"/>
    </source>
</evidence>
<dbReference type="AlphaFoldDB" id="A0A0H3FDH1"/>
<dbReference type="GO" id="GO:0043709">
    <property type="term" value="P:cell adhesion involved in single-species biofilm formation"/>
    <property type="evidence" value="ECO:0007669"/>
    <property type="project" value="TreeGrafter"/>
</dbReference>
<evidence type="ECO:0000256" key="4">
    <source>
        <dbReference type="ARBA" id="ARBA00023263"/>
    </source>
</evidence>
<comment type="subcellular location">
    <subcellularLocation>
        <location evidence="1">Fimbrium</location>
    </subcellularLocation>
</comment>
<dbReference type="GeneID" id="95420214"/>
<name>A0A0H3FDH1_RAHSY</name>
<feature type="domain" description="Fimbrial-type adhesion" evidence="5">
    <location>
        <begin position="233"/>
        <end position="374"/>
    </location>
</feature>
<evidence type="ECO:0000313" key="7">
    <source>
        <dbReference type="Proteomes" id="UP000007257"/>
    </source>
</evidence>
<dbReference type="PANTHER" id="PTHR33420:SF12">
    <property type="entry name" value="FIMBRIN-LIKE PROTEIN FIMI-RELATED"/>
    <property type="match status" value="1"/>
</dbReference>
<dbReference type="Pfam" id="PF00419">
    <property type="entry name" value="Fimbrial"/>
    <property type="match status" value="1"/>
</dbReference>
<keyword evidence="3" id="KW-0732">Signal</keyword>
<keyword evidence="4" id="KW-0281">Fimbrium</keyword>
<gene>
    <name evidence="6" type="ordered locus">Rahaq_3529</name>
</gene>
<comment type="similarity">
    <text evidence="2">Belongs to the fimbrial protein family.</text>
</comment>
<dbReference type="InterPro" id="IPR036937">
    <property type="entry name" value="Adhesion_dom_fimbrial_sf"/>
</dbReference>
<dbReference type="Gene3D" id="2.60.40.1090">
    <property type="entry name" value="Fimbrial-type adhesion domain"/>
    <property type="match status" value="1"/>
</dbReference>
<dbReference type="PANTHER" id="PTHR33420">
    <property type="entry name" value="FIMBRIAL SUBUNIT ELFA-RELATED"/>
    <property type="match status" value="1"/>
</dbReference>
<dbReference type="SUPFAM" id="SSF49401">
    <property type="entry name" value="Bacterial adhesins"/>
    <property type="match status" value="1"/>
</dbReference>
<dbReference type="InterPro" id="IPR008966">
    <property type="entry name" value="Adhesion_dom_sf"/>
</dbReference>
<evidence type="ECO:0000313" key="6">
    <source>
        <dbReference type="EMBL" id="ADW75121.1"/>
    </source>
</evidence>
<dbReference type="GO" id="GO:0009289">
    <property type="term" value="C:pilus"/>
    <property type="evidence" value="ECO:0007669"/>
    <property type="project" value="UniProtKB-SubCell"/>
</dbReference>
<sequence>MNNHLPFNTVYIRSSRFIRTFIFTALLVLTGDLTVKPAEAAVECYFRDAPYTATLSFSGSVVSLLPHVTRTQMITDLNQKAATTKNARTDCSPGDSGEILYGIAGAIPQVDDYAGASPSAGLYATNIPGILYSVQIRGTGASYRIQAFMPYFYLENETTAQYTNNMESSMDGGQWYDYYIVLFQTPQFTGIPAGVTSIRPASAGYIGGFRVGKEDINNHHISLNMSTFSFPVQTPTCTALVSSAGGGTIPLGDYSAAKVNSGATSVTKFSLNASGCTNVNMFKTRMTTNIVAPGNNMLLGNSVTSNAATGVGVKITTGSGSQLKPNDTNSVYSVTDLNMPSSKQLQFNAQLVGDSRSISVGRFSATGTFVVNYE</sequence>
<protein>
    <submittedName>
        <fullName evidence="6">Fimbrial protein domain-containing protein</fullName>
    </submittedName>
</protein>
<reference evidence="6 7" key="2">
    <citation type="journal article" date="2012" name="J. Bacteriol.">
        <title>Complete Genome Sequence of Rahnella sp. Strain Y9602, a Gammaproteobacterium Isolate from Metal- and Radionuclide-Contaminated Soil.</title>
        <authorList>
            <person name="Martinez R.J."/>
            <person name="Bruce D."/>
            <person name="Detter C."/>
            <person name="Goodwin L.A."/>
            <person name="Han J."/>
            <person name="Han C.S."/>
            <person name="Held B."/>
            <person name="Land M.L."/>
            <person name="Mikhailova N."/>
            <person name="Nolan M."/>
            <person name="Pennacchio L."/>
            <person name="Pitluck S."/>
            <person name="Tapia R."/>
            <person name="Woyke T."/>
            <person name="Sobecky P.A."/>
        </authorList>
    </citation>
    <scope>NUCLEOTIDE SEQUENCE [LARGE SCALE GENOMIC DNA]</scope>
    <source>
        <strain evidence="6 7">Y9602</strain>
    </source>
</reference>
<accession>A0A0H3FDH1</accession>
<dbReference type="OrthoDB" id="6504508at2"/>
<evidence type="ECO:0000259" key="5">
    <source>
        <dbReference type="Pfam" id="PF00419"/>
    </source>
</evidence>
<dbReference type="InterPro" id="IPR000259">
    <property type="entry name" value="Adhesion_dom_fimbrial"/>
</dbReference>
<dbReference type="Proteomes" id="UP000007257">
    <property type="component" value="Chromosome"/>
</dbReference>
<dbReference type="InterPro" id="IPR050263">
    <property type="entry name" value="Bact_Fimbrial_Adh_Pro"/>
</dbReference>
<reference evidence="7" key="1">
    <citation type="submission" date="2011-01" db="EMBL/GenBank/DDBJ databases">
        <title>Complete sequence of chromosome of Rahnella sp. Y9602.</title>
        <authorList>
            <consortium name="US DOE Joint Genome Institute"/>
            <person name="Lucas S."/>
            <person name="Copeland A."/>
            <person name="Lapidus A."/>
            <person name="Cheng J.-F."/>
            <person name="Goodwin L."/>
            <person name="Pitluck S."/>
            <person name="Lu M."/>
            <person name="Detter J.C."/>
            <person name="Han C."/>
            <person name="Tapia R."/>
            <person name="Land M."/>
            <person name="Hauser L."/>
            <person name="Kyrpides N."/>
            <person name="Ivanova N."/>
            <person name="Ovchinnikova G."/>
            <person name="Pagani I."/>
            <person name="Sobecky P.A."/>
            <person name="Martinez R.J."/>
            <person name="Woyke T."/>
        </authorList>
    </citation>
    <scope>NUCLEOTIDE SEQUENCE [LARGE SCALE GENOMIC DNA]</scope>
    <source>
        <strain evidence="7">Y9602</strain>
    </source>
</reference>
<evidence type="ECO:0000256" key="1">
    <source>
        <dbReference type="ARBA" id="ARBA00004561"/>
    </source>
</evidence>
<proteinExistence type="inferred from homology"/>
<dbReference type="eggNOG" id="COG3539">
    <property type="taxonomic scope" value="Bacteria"/>
</dbReference>
<dbReference type="KEGG" id="rah:Rahaq_3529"/>
<organism evidence="6 7">
    <name type="scientific">Rahnella sp. (strain Y9602)</name>
    <dbReference type="NCBI Taxonomy" id="2703885"/>
    <lineage>
        <taxon>Bacteria</taxon>
        <taxon>Pseudomonadati</taxon>
        <taxon>Pseudomonadota</taxon>
        <taxon>Gammaproteobacteria</taxon>
        <taxon>Enterobacterales</taxon>
        <taxon>Yersiniaceae</taxon>
        <taxon>Rahnella</taxon>
    </lineage>
</organism>
<dbReference type="EMBL" id="CP002505">
    <property type="protein sequence ID" value="ADW75121.1"/>
    <property type="molecule type" value="Genomic_DNA"/>
</dbReference>